<organism evidence="2 3">
    <name type="scientific">Fusobacterium nucleatum subsp. polymorphum</name>
    <name type="common">Fusobacterium polymorphum</name>
    <dbReference type="NCBI Taxonomy" id="76857"/>
    <lineage>
        <taxon>Bacteria</taxon>
        <taxon>Fusobacteriati</taxon>
        <taxon>Fusobacteriota</taxon>
        <taxon>Fusobacteriia</taxon>
        <taxon>Fusobacteriales</taxon>
        <taxon>Fusobacteriaceae</taxon>
        <taxon>Fusobacterium</taxon>
    </lineage>
</organism>
<feature type="transmembrane region" description="Helical" evidence="1">
    <location>
        <begin position="164"/>
        <end position="186"/>
    </location>
</feature>
<accession>A0A1Z3CJZ6</accession>
<feature type="transmembrane region" description="Helical" evidence="1">
    <location>
        <begin position="100"/>
        <end position="119"/>
    </location>
</feature>
<name>A0A1Z3CJZ6_FUSNP</name>
<evidence type="ECO:0000313" key="2">
    <source>
        <dbReference type="EMBL" id="ASC03212.1"/>
    </source>
</evidence>
<sequence length="188" mass="22060">MFEKVKENFLNALEVVGGYGYFVTIYLASFTSQYIIYRHVGIESFKEKFEILFLLNYTKEISYIVFIIILAVIIDSFGIIVILIDYLLNDVLKQNYSLKIELIIKEFLIFLVVGITIGLKLNINILIQNIDIIFLTWLIATIIELKNSLKQLNNFKKNDTWYTYGIILLFFRLLLFFIIICKIISIQV</sequence>
<dbReference type="EMBL" id="CP021934">
    <property type="protein sequence ID" value="ASC03212.1"/>
    <property type="molecule type" value="Genomic_DNA"/>
</dbReference>
<feature type="transmembrane region" description="Helical" evidence="1">
    <location>
        <begin position="61"/>
        <end position="88"/>
    </location>
</feature>
<dbReference type="AlphaFoldDB" id="A0A1Z3CJZ6"/>
<gene>
    <name evidence="2" type="ORF">CBG50_07860</name>
</gene>
<proteinExistence type="predicted"/>
<dbReference type="Proteomes" id="UP000196759">
    <property type="component" value="Chromosome"/>
</dbReference>
<keyword evidence="1" id="KW-0472">Membrane</keyword>
<feature type="transmembrane region" description="Helical" evidence="1">
    <location>
        <begin position="125"/>
        <end position="143"/>
    </location>
</feature>
<evidence type="ECO:0000256" key="1">
    <source>
        <dbReference type="SAM" id="Phobius"/>
    </source>
</evidence>
<evidence type="ECO:0000313" key="3">
    <source>
        <dbReference type="Proteomes" id="UP000196759"/>
    </source>
</evidence>
<keyword evidence="1" id="KW-1133">Transmembrane helix</keyword>
<dbReference type="RefSeq" id="WP_032835472.1">
    <property type="nucleotide sequence ID" value="NZ_CP021934.1"/>
</dbReference>
<reference evidence="2 3" key="1">
    <citation type="submission" date="2017-06" db="EMBL/GenBank/DDBJ databases">
        <title>Draft genome sequence of Fusobacterium nucleatum subsp. polymorphum KCOM 1260 (=ChDC F218).</title>
        <authorList>
            <person name="Kook J.-K."/>
            <person name="Park S.-N."/>
            <person name="Lim Y.K."/>
            <person name="Roh H."/>
        </authorList>
    </citation>
    <scope>NUCLEOTIDE SEQUENCE [LARGE SCALE GENOMIC DNA]</scope>
    <source>
        <strain evidence="3">KCOM 1260 (ChDC F218)</strain>
    </source>
</reference>
<keyword evidence="3" id="KW-1185">Reference proteome</keyword>
<protein>
    <submittedName>
        <fullName evidence="2">Uncharacterized protein</fullName>
    </submittedName>
</protein>
<feature type="transmembrane region" description="Helical" evidence="1">
    <location>
        <begin position="12"/>
        <end position="36"/>
    </location>
</feature>
<keyword evidence="1" id="KW-0812">Transmembrane</keyword>